<dbReference type="Proteomes" id="UP000230750">
    <property type="component" value="Unassembled WGS sequence"/>
</dbReference>
<sequence length="221" mass="24191">MNPCWCSYASSILRVRDRNLYVKKQVQGPGGQLEVAGMVVGEWAGSDGRRPKSGYGSQQGLLPHGRSEGMGVRPNMGRGGGGGGGPMAYDPMSFQFPAQFYPQGPGMAPMWGYQPTPMPPMLGLTQAPQQRRYFKQKQNKRRNNNINSKPGVPPAGNRPSLIAKGKARGRGVTIQADSPEKRVGKIAAAEPEEEGRRRRWKMTMETTMKRAAQHPALVTTR</sequence>
<keyword evidence="3" id="KW-1185">Reference proteome</keyword>
<dbReference type="EMBL" id="MRZV01000093">
    <property type="protein sequence ID" value="PIK59094.1"/>
    <property type="molecule type" value="Genomic_DNA"/>
</dbReference>
<gene>
    <name evidence="2" type="ORF">BSL78_03976</name>
</gene>
<comment type="caution">
    <text evidence="2">The sequence shown here is derived from an EMBL/GenBank/DDBJ whole genome shotgun (WGS) entry which is preliminary data.</text>
</comment>
<reference evidence="2 3" key="1">
    <citation type="journal article" date="2017" name="PLoS Biol.">
        <title>The sea cucumber genome provides insights into morphological evolution and visceral regeneration.</title>
        <authorList>
            <person name="Zhang X."/>
            <person name="Sun L."/>
            <person name="Yuan J."/>
            <person name="Sun Y."/>
            <person name="Gao Y."/>
            <person name="Zhang L."/>
            <person name="Li S."/>
            <person name="Dai H."/>
            <person name="Hamel J.F."/>
            <person name="Liu C."/>
            <person name="Yu Y."/>
            <person name="Liu S."/>
            <person name="Lin W."/>
            <person name="Guo K."/>
            <person name="Jin S."/>
            <person name="Xu P."/>
            <person name="Storey K.B."/>
            <person name="Huan P."/>
            <person name="Zhang T."/>
            <person name="Zhou Y."/>
            <person name="Zhang J."/>
            <person name="Lin C."/>
            <person name="Li X."/>
            <person name="Xing L."/>
            <person name="Huo D."/>
            <person name="Sun M."/>
            <person name="Wang L."/>
            <person name="Mercier A."/>
            <person name="Li F."/>
            <person name="Yang H."/>
            <person name="Xiang J."/>
        </authorList>
    </citation>
    <scope>NUCLEOTIDE SEQUENCE [LARGE SCALE GENOMIC DNA]</scope>
    <source>
        <strain evidence="2">Shaxun</strain>
        <tissue evidence="2">Muscle</tissue>
    </source>
</reference>
<feature type="region of interest" description="Disordered" evidence="1">
    <location>
        <begin position="135"/>
        <end position="200"/>
    </location>
</feature>
<organism evidence="2 3">
    <name type="scientific">Stichopus japonicus</name>
    <name type="common">Sea cucumber</name>
    <dbReference type="NCBI Taxonomy" id="307972"/>
    <lineage>
        <taxon>Eukaryota</taxon>
        <taxon>Metazoa</taxon>
        <taxon>Echinodermata</taxon>
        <taxon>Eleutherozoa</taxon>
        <taxon>Echinozoa</taxon>
        <taxon>Holothuroidea</taxon>
        <taxon>Aspidochirotacea</taxon>
        <taxon>Aspidochirotida</taxon>
        <taxon>Stichopodidae</taxon>
        <taxon>Apostichopus</taxon>
    </lineage>
</organism>
<proteinExistence type="predicted"/>
<protein>
    <submittedName>
        <fullName evidence="2">Uncharacterized protein</fullName>
    </submittedName>
</protein>
<evidence type="ECO:0000313" key="2">
    <source>
        <dbReference type="EMBL" id="PIK59094.1"/>
    </source>
</evidence>
<dbReference type="AlphaFoldDB" id="A0A2G8LFS0"/>
<name>A0A2G8LFS0_STIJA</name>
<evidence type="ECO:0000256" key="1">
    <source>
        <dbReference type="SAM" id="MobiDB-lite"/>
    </source>
</evidence>
<feature type="region of interest" description="Disordered" evidence="1">
    <location>
        <begin position="46"/>
        <end position="84"/>
    </location>
</feature>
<accession>A0A2G8LFS0</accession>
<evidence type="ECO:0000313" key="3">
    <source>
        <dbReference type="Proteomes" id="UP000230750"/>
    </source>
</evidence>